<dbReference type="PROSITE" id="PS00139">
    <property type="entry name" value="THIOL_PROTEASE_CYS"/>
    <property type="match status" value="1"/>
</dbReference>
<evidence type="ECO:0000259" key="9">
    <source>
        <dbReference type="SMART" id="SM00848"/>
    </source>
</evidence>
<comment type="caution">
    <text evidence="10">The sequence shown here is derived from an EMBL/GenBank/DDBJ whole genome shotgun (WGS) entry which is preliminary data.</text>
</comment>
<evidence type="ECO:0000313" key="10">
    <source>
        <dbReference type="EMBL" id="CAF92720.1"/>
    </source>
</evidence>
<keyword evidence="5" id="KW-0788">Thiol protease</keyword>
<dbReference type="Pfam" id="PF00112">
    <property type="entry name" value="Peptidase_C1"/>
    <property type="match status" value="1"/>
</dbReference>
<feature type="non-terminal residue" evidence="10">
    <location>
        <position position="142"/>
    </location>
</feature>
<reference evidence="10" key="1">
    <citation type="journal article" date="2004" name="Nature">
        <title>Genome duplication in the teleost fish Tetraodon nigroviridis reveals the early vertebrate proto-karyotype.</title>
        <authorList>
            <person name="Jaillon O."/>
            <person name="Aury J.-M."/>
            <person name="Brunet F."/>
            <person name="Petit J.-L."/>
            <person name="Stange-Thomann N."/>
            <person name="Mauceli E."/>
            <person name="Bouneau L."/>
            <person name="Fischer C."/>
            <person name="Ozouf-Costaz C."/>
            <person name="Bernot A."/>
            <person name="Nicaud S."/>
            <person name="Jaffe D."/>
            <person name="Fisher S."/>
            <person name="Lutfalla G."/>
            <person name="Dossat C."/>
            <person name="Segurens B."/>
            <person name="Dasilva C."/>
            <person name="Salanoubat M."/>
            <person name="Levy M."/>
            <person name="Boudet N."/>
            <person name="Castellano S."/>
            <person name="Anthouard V."/>
            <person name="Jubin C."/>
            <person name="Castelli V."/>
            <person name="Katinka M."/>
            <person name="Vacherie B."/>
            <person name="Biemont C."/>
            <person name="Skalli Z."/>
            <person name="Cattolico L."/>
            <person name="Poulain J."/>
            <person name="De Berardinis V."/>
            <person name="Cruaud C."/>
            <person name="Duprat S."/>
            <person name="Brottier P."/>
            <person name="Coutanceau J.-P."/>
            <person name="Gouzy J."/>
            <person name="Parra G."/>
            <person name="Lardier G."/>
            <person name="Chapple C."/>
            <person name="McKernan K.J."/>
            <person name="McEwan P."/>
            <person name="Bosak S."/>
            <person name="Kellis M."/>
            <person name="Volff J.-N."/>
            <person name="Guigo R."/>
            <person name="Zody M.C."/>
            <person name="Mesirov J."/>
            <person name="Lindblad-Toh K."/>
            <person name="Birren B."/>
            <person name="Nusbaum C."/>
            <person name="Kahn D."/>
            <person name="Robinson-Rechavi M."/>
            <person name="Laudet V."/>
            <person name="Schachter V."/>
            <person name="Quetier F."/>
            <person name="Saurin W."/>
            <person name="Scarpelli C."/>
            <person name="Wincker P."/>
            <person name="Lander E.S."/>
            <person name="Weissenbach J."/>
            <person name="Roest Crollius H."/>
        </authorList>
    </citation>
    <scope>NUCLEOTIDE SEQUENCE [LARGE SCALE GENOMIC DNA]</scope>
</reference>
<dbReference type="EMBL" id="CAAE01010139">
    <property type="protein sequence ID" value="CAF92720.1"/>
    <property type="molecule type" value="Genomic_DNA"/>
</dbReference>
<dbReference type="MEROPS" id="I29.005"/>
<evidence type="ECO:0000256" key="2">
    <source>
        <dbReference type="ARBA" id="ARBA00022670"/>
    </source>
</evidence>
<evidence type="ECO:0000256" key="4">
    <source>
        <dbReference type="ARBA" id="ARBA00022801"/>
    </source>
</evidence>
<dbReference type="SUPFAM" id="SSF54001">
    <property type="entry name" value="Cysteine proteinases"/>
    <property type="match status" value="1"/>
</dbReference>
<organism evidence="10">
    <name type="scientific">Tetraodon nigroviridis</name>
    <name type="common">Spotted green pufferfish</name>
    <name type="synonym">Chelonodon nigroviridis</name>
    <dbReference type="NCBI Taxonomy" id="99883"/>
    <lineage>
        <taxon>Eukaryota</taxon>
        <taxon>Metazoa</taxon>
        <taxon>Chordata</taxon>
        <taxon>Craniata</taxon>
        <taxon>Vertebrata</taxon>
        <taxon>Euteleostomi</taxon>
        <taxon>Actinopterygii</taxon>
        <taxon>Neopterygii</taxon>
        <taxon>Teleostei</taxon>
        <taxon>Neoteleostei</taxon>
        <taxon>Acanthomorphata</taxon>
        <taxon>Eupercaria</taxon>
        <taxon>Tetraodontiformes</taxon>
        <taxon>Tetradontoidea</taxon>
        <taxon>Tetraodontidae</taxon>
        <taxon>Tetraodon</taxon>
    </lineage>
</organism>
<keyword evidence="2" id="KW-0645">Protease</keyword>
<dbReference type="Pfam" id="PF08246">
    <property type="entry name" value="Inhibitor_I29"/>
    <property type="match status" value="1"/>
</dbReference>
<dbReference type="MEROPS" id="C01.018"/>
<dbReference type="AlphaFoldDB" id="Q4T312"/>
<dbReference type="Gene3D" id="3.90.70.10">
    <property type="entry name" value="Cysteine proteinases"/>
    <property type="match status" value="1"/>
</dbReference>
<keyword evidence="6" id="KW-0865">Zymogen</keyword>
<keyword evidence="7" id="KW-1015">Disulfide bond</keyword>
<dbReference type="GO" id="GO:0006508">
    <property type="term" value="P:proteolysis"/>
    <property type="evidence" value="ECO:0007669"/>
    <property type="project" value="UniProtKB-KW"/>
</dbReference>
<dbReference type="GO" id="GO:0012505">
    <property type="term" value="C:endomembrane system"/>
    <property type="evidence" value="ECO:0007669"/>
    <property type="project" value="UniProtKB-ARBA"/>
</dbReference>
<dbReference type="PANTHER" id="PTHR12411">
    <property type="entry name" value="CYSTEINE PROTEASE FAMILY C1-RELATED"/>
    <property type="match status" value="1"/>
</dbReference>
<dbReference type="InterPro" id="IPR038765">
    <property type="entry name" value="Papain-like_cys_pep_sf"/>
</dbReference>
<protein>
    <submittedName>
        <fullName evidence="10">(spotted green pufferfish) hypothetical protein</fullName>
    </submittedName>
</protein>
<dbReference type="OrthoDB" id="387093at2759"/>
<keyword evidence="3" id="KW-0732">Signal</keyword>
<dbReference type="InterPro" id="IPR000668">
    <property type="entry name" value="Peptidase_C1A_C"/>
</dbReference>
<dbReference type="GO" id="GO:0005737">
    <property type="term" value="C:cytoplasm"/>
    <property type="evidence" value="ECO:0007669"/>
    <property type="project" value="UniProtKB-ARBA"/>
</dbReference>
<evidence type="ECO:0000256" key="1">
    <source>
        <dbReference type="ARBA" id="ARBA00008455"/>
    </source>
</evidence>
<feature type="non-terminal residue" evidence="10">
    <location>
        <position position="1"/>
    </location>
</feature>
<evidence type="ECO:0000256" key="6">
    <source>
        <dbReference type="ARBA" id="ARBA00023145"/>
    </source>
</evidence>
<comment type="similarity">
    <text evidence="1">Belongs to the peptidase C1 family.</text>
</comment>
<dbReference type="InterPro" id="IPR013201">
    <property type="entry name" value="Prot_inhib_I29"/>
</dbReference>
<evidence type="ECO:0000256" key="3">
    <source>
        <dbReference type="ARBA" id="ARBA00022729"/>
    </source>
</evidence>
<keyword evidence="4" id="KW-0378">Hydrolase</keyword>
<name>Q4T312_TETNG</name>
<dbReference type="GO" id="GO:0070013">
    <property type="term" value="C:intracellular organelle lumen"/>
    <property type="evidence" value="ECO:0007669"/>
    <property type="project" value="UniProtKB-ARBA"/>
</dbReference>
<accession>Q4T312</accession>
<dbReference type="InterPro" id="IPR000169">
    <property type="entry name" value="Pept_cys_AS"/>
</dbReference>
<sequence>VELLGQFKEFMMKYSKVYNSQEEADHRLKIFKENLKTAEKIQSLDEGSAEYGITKFSDLTEEEFRLTYLNPLLSQWTLRQPMKRASPARSPAPASWDWRDHGAVSPVKNQGMCGSCWAFSVTGNIEGQWFLKHGKLLSLSEQ</sequence>
<dbReference type="InterPro" id="IPR013128">
    <property type="entry name" value="Peptidase_C1A"/>
</dbReference>
<evidence type="ECO:0000256" key="7">
    <source>
        <dbReference type="ARBA" id="ARBA00023157"/>
    </source>
</evidence>
<reference evidence="10" key="2">
    <citation type="submission" date="2004-02" db="EMBL/GenBank/DDBJ databases">
        <authorList>
            <consortium name="Genoscope"/>
            <consortium name="Whitehead Institute Centre for Genome Research"/>
        </authorList>
    </citation>
    <scope>NUCLEOTIDE SEQUENCE</scope>
</reference>
<dbReference type="GO" id="GO:0008234">
    <property type="term" value="F:cysteine-type peptidase activity"/>
    <property type="evidence" value="ECO:0007669"/>
    <property type="project" value="UniProtKB-KW"/>
</dbReference>
<gene>
    <name evidence="10" type="ORF">GSTENG00008064001</name>
</gene>
<feature type="domain" description="Cathepsin propeptide inhibitor" evidence="9">
    <location>
        <begin position="7"/>
        <end position="64"/>
    </location>
</feature>
<proteinExistence type="inferred from homology"/>
<dbReference type="GO" id="GO:0002376">
    <property type="term" value="P:immune system process"/>
    <property type="evidence" value="ECO:0007669"/>
    <property type="project" value="UniProtKB-ARBA"/>
</dbReference>
<keyword evidence="8" id="KW-0325">Glycoprotein</keyword>
<dbReference type="KEGG" id="tng:GSTEN00008064G001"/>
<evidence type="ECO:0000256" key="8">
    <source>
        <dbReference type="ARBA" id="ARBA00023180"/>
    </source>
</evidence>
<dbReference type="Gene3D" id="1.10.287.2250">
    <property type="match status" value="1"/>
</dbReference>
<dbReference type="SMART" id="SM00848">
    <property type="entry name" value="Inhibitor_I29"/>
    <property type="match status" value="1"/>
</dbReference>
<dbReference type="FunFam" id="1.10.287.2250:FF:000001">
    <property type="entry name" value="Cathepsin F"/>
    <property type="match status" value="1"/>
</dbReference>
<evidence type="ECO:0000256" key="5">
    <source>
        <dbReference type="ARBA" id="ARBA00022807"/>
    </source>
</evidence>